<dbReference type="GO" id="GO:0019354">
    <property type="term" value="P:siroheme biosynthetic process"/>
    <property type="evidence" value="ECO:0007669"/>
    <property type="project" value="InterPro"/>
</dbReference>
<dbReference type="Gene3D" id="3.40.50.720">
    <property type="entry name" value="NAD(P)-binding Rossmann-like Domain"/>
    <property type="match status" value="1"/>
</dbReference>
<keyword evidence="7" id="KW-0520">NAD</keyword>
<dbReference type="InterPro" id="IPR003043">
    <property type="entry name" value="Uropor_MeTrfase_CS"/>
</dbReference>
<dbReference type="Pfam" id="PF00590">
    <property type="entry name" value="TP_methylase"/>
    <property type="match status" value="1"/>
</dbReference>
<dbReference type="Gene3D" id="3.40.1010.10">
    <property type="entry name" value="Cobalt-precorrin-4 Transmethylase, Domain 1"/>
    <property type="match status" value="1"/>
</dbReference>
<dbReference type="GO" id="GO:0004851">
    <property type="term" value="F:uroporphyrin-III C-methyltransferase activity"/>
    <property type="evidence" value="ECO:0007669"/>
    <property type="project" value="TreeGrafter"/>
</dbReference>
<keyword evidence="8" id="KW-0627">Porphyrin biosynthesis</keyword>
<evidence type="ECO:0000256" key="6">
    <source>
        <dbReference type="ARBA" id="ARBA00023002"/>
    </source>
</evidence>
<dbReference type="InterPro" id="IPR014777">
    <property type="entry name" value="4pyrrole_Mease_sub1"/>
</dbReference>
<dbReference type="EMBL" id="ML170161">
    <property type="protein sequence ID" value="TDL26415.1"/>
    <property type="molecule type" value="Genomic_DNA"/>
</dbReference>
<dbReference type="SUPFAM" id="SSF75615">
    <property type="entry name" value="Siroheme synthase middle domains-like"/>
    <property type="match status" value="1"/>
</dbReference>
<dbReference type="Proteomes" id="UP000294933">
    <property type="component" value="Unassembled WGS sequence"/>
</dbReference>
<evidence type="ECO:0000256" key="2">
    <source>
        <dbReference type="ARBA" id="ARBA00022481"/>
    </source>
</evidence>
<reference evidence="14 15" key="1">
    <citation type="submission" date="2018-06" db="EMBL/GenBank/DDBJ databases">
        <title>A transcriptomic atlas of mushroom development highlights an independent origin of complex multicellularity.</title>
        <authorList>
            <consortium name="DOE Joint Genome Institute"/>
            <person name="Krizsan K."/>
            <person name="Almasi E."/>
            <person name="Merenyi Z."/>
            <person name="Sahu N."/>
            <person name="Viragh M."/>
            <person name="Koszo T."/>
            <person name="Mondo S."/>
            <person name="Kiss B."/>
            <person name="Balint B."/>
            <person name="Kues U."/>
            <person name="Barry K."/>
            <person name="Hegedus J.C."/>
            <person name="Henrissat B."/>
            <person name="Johnson J."/>
            <person name="Lipzen A."/>
            <person name="Ohm R."/>
            <person name="Nagy I."/>
            <person name="Pangilinan J."/>
            <person name="Yan J."/>
            <person name="Xiong Y."/>
            <person name="Grigoriev I.V."/>
            <person name="Hibbett D.S."/>
            <person name="Nagy L.G."/>
        </authorList>
    </citation>
    <scope>NUCLEOTIDE SEQUENCE [LARGE SCALE GENOMIC DNA]</scope>
    <source>
        <strain evidence="14 15">SZMC22713</strain>
    </source>
</reference>
<dbReference type="OrthoDB" id="508204at2759"/>
<dbReference type="VEuPathDB" id="FungiDB:BD410DRAFT_812862"/>
<keyword evidence="15" id="KW-1185">Reference proteome</keyword>
<dbReference type="InterPro" id="IPR000878">
    <property type="entry name" value="4pyrrol_Mease"/>
</dbReference>
<evidence type="ECO:0000256" key="5">
    <source>
        <dbReference type="ARBA" id="ARBA00022691"/>
    </source>
</evidence>
<dbReference type="GO" id="GO:0032259">
    <property type="term" value="P:methylation"/>
    <property type="evidence" value="ECO:0007669"/>
    <property type="project" value="UniProtKB-KW"/>
</dbReference>
<dbReference type="InterPro" id="IPR028281">
    <property type="entry name" value="Sirohaem_synthase_central"/>
</dbReference>
<keyword evidence="2" id="KW-0488">Methylation</keyword>
<dbReference type="Pfam" id="PF14824">
    <property type="entry name" value="Sirohm_synth_M"/>
    <property type="match status" value="1"/>
</dbReference>
<sequence>MAFPEPRKGASMMLAFKFHSNKTTLIIGGNTLAASRALTALEAGSRAVVLARGGLDVVCDELKWRASQRQLEVVDLAKITVPSSTSTDDSDEVALRSFLNDHGPVSLVCVTDTLTGPDFSLRRHRASARAIYKICSQHNIPVNTADMPDCCDFTFTASHRFSDPSNGCPTPLQIAVTTNGTGCRLSGRIKREIIANVPKDAGVAVQKIGLFREIAKESPFNEEEIHDFNDELTEPTPNRPVRQRCFNSSETEAEAARRRMKWIAQISEYWPISRLANITENEMTDILRHDISPHNYAKDVDLIPDTSFSQHSLTLTTPPRKGRIFLVGSGPGHPSLLTLATHKILTREADLVLSDKLVPAAVLSLIPDTVETRIARKFPGNAEGAQSEMMEAAVEAAKRGLTVVRLKQGDPIVYGRAGEEILYFRQHGFEAVVVPGVSSALAAPMFAGIPVTQRGVSESFIVCTGVGRKGKEVRLPGYERSRTLVILMGVARLPQILEALIDSSPLDDGMTRRRDGNSYPPHMPIALIERASMPDQRVIMSTLSHIAEALDRAGEQRPPGLLVVGWAVLALWGPGDAQVLEEGEDSEKDRERVQRWMDGGRWRVSEGLHESWGDV</sequence>
<evidence type="ECO:0000313" key="14">
    <source>
        <dbReference type="EMBL" id="TDL26415.1"/>
    </source>
</evidence>
<feature type="domain" description="Siroheme biosynthesis protein Met8 C-terminal" evidence="12">
    <location>
        <begin position="251"/>
        <end position="289"/>
    </location>
</feature>
<dbReference type="Pfam" id="PF13241">
    <property type="entry name" value="NAD_binding_7"/>
    <property type="match status" value="1"/>
</dbReference>
<dbReference type="PROSITE" id="PS00840">
    <property type="entry name" value="SUMT_2"/>
    <property type="match status" value="1"/>
</dbReference>
<comment type="similarity">
    <text evidence="10">Belongs to the precorrin methyltransferase family.</text>
</comment>
<evidence type="ECO:0000256" key="9">
    <source>
        <dbReference type="ARBA" id="ARBA00035662"/>
    </source>
</evidence>
<dbReference type="FunFam" id="3.40.1010.10:FF:000006">
    <property type="entry name" value="Siroheme synthase, putative"/>
    <property type="match status" value="1"/>
</dbReference>
<dbReference type="STRING" id="50990.A0A4Y7QG77"/>
<dbReference type="Gene3D" id="3.30.950.10">
    <property type="entry name" value="Methyltransferase, Cobalt-precorrin-4 Transmethylase, Domain 2"/>
    <property type="match status" value="1"/>
</dbReference>
<evidence type="ECO:0000256" key="1">
    <source>
        <dbReference type="ARBA" id="ARBA00012400"/>
    </source>
</evidence>
<evidence type="ECO:0000256" key="10">
    <source>
        <dbReference type="RuleBase" id="RU003960"/>
    </source>
</evidence>
<keyword evidence="5" id="KW-0949">S-adenosyl-L-methionine</keyword>
<proteinExistence type="inferred from homology"/>
<dbReference type="SUPFAM" id="SSF53790">
    <property type="entry name" value="Tetrapyrrole methylase"/>
    <property type="match status" value="1"/>
</dbReference>
<evidence type="ECO:0000259" key="11">
    <source>
        <dbReference type="Pfam" id="PF00590"/>
    </source>
</evidence>
<dbReference type="EC" id="1.3.1.76" evidence="1"/>
<name>A0A4Y7QG77_9AGAM</name>
<keyword evidence="6" id="KW-0560">Oxidoreductase</keyword>
<dbReference type="CDD" id="cd11642">
    <property type="entry name" value="SUMT"/>
    <property type="match status" value="1"/>
</dbReference>
<dbReference type="InterPro" id="IPR006366">
    <property type="entry name" value="CobA/CysG_C"/>
</dbReference>
<keyword evidence="3 10" id="KW-0489">Methyltransferase</keyword>
<dbReference type="InterPro" id="IPR014776">
    <property type="entry name" value="4pyrrole_Mease_sub2"/>
</dbReference>
<dbReference type="PANTHER" id="PTHR45790">
    <property type="entry name" value="SIROHEME SYNTHASE-RELATED"/>
    <property type="match status" value="1"/>
</dbReference>
<evidence type="ECO:0000256" key="4">
    <source>
        <dbReference type="ARBA" id="ARBA00022679"/>
    </source>
</evidence>
<evidence type="ECO:0000256" key="3">
    <source>
        <dbReference type="ARBA" id="ARBA00022603"/>
    </source>
</evidence>
<dbReference type="PANTHER" id="PTHR45790:SF6">
    <property type="entry name" value="UROPORPHYRINOGEN-III C-METHYLTRANSFERASE"/>
    <property type="match status" value="1"/>
</dbReference>
<feature type="domain" description="Tetrapyrrole methylase" evidence="11">
    <location>
        <begin position="324"/>
        <end position="546"/>
    </location>
</feature>
<comment type="similarity">
    <text evidence="9">In the N-terminal section; belongs to the precorrin methyltransferase family.</text>
</comment>
<organism evidence="14 15">
    <name type="scientific">Rickenella mellea</name>
    <dbReference type="NCBI Taxonomy" id="50990"/>
    <lineage>
        <taxon>Eukaryota</taxon>
        <taxon>Fungi</taxon>
        <taxon>Dikarya</taxon>
        <taxon>Basidiomycota</taxon>
        <taxon>Agaricomycotina</taxon>
        <taxon>Agaricomycetes</taxon>
        <taxon>Hymenochaetales</taxon>
        <taxon>Rickenellaceae</taxon>
        <taxon>Rickenella</taxon>
    </lineage>
</organism>
<evidence type="ECO:0000259" key="12">
    <source>
        <dbReference type="Pfam" id="PF14823"/>
    </source>
</evidence>
<dbReference type="InterPro" id="IPR050161">
    <property type="entry name" value="Siro_Cobalamin_biosynth"/>
</dbReference>
<gene>
    <name evidence="14" type="ORF">BD410DRAFT_812862</name>
</gene>
<protein>
    <recommendedName>
        <fullName evidence="1">precorrin-2 dehydrogenase</fullName>
        <ecNumber evidence="1">1.3.1.76</ecNumber>
    </recommendedName>
</protein>
<evidence type="ECO:0000256" key="8">
    <source>
        <dbReference type="ARBA" id="ARBA00023244"/>
    </source>
</evidence>
<accession>A0A4Y7QG77</accession>
<dbReference type="AlphaFoldDB" id="A0A4Y7QG77"/>
<feature type="domain" description="Siroheme synthase central" evidence="13">
    <location>
        <begin position="171"/>
        <end position="194"/>
    </location>
</feature>
<keyword evidence="4 10" id="KW-0808">Transferase</keyword>
<dbReference type="Pfam" id="PF14823">
    <property type="entry name" value="Sirohm_synth_C"/>
    <property type="match status" value="1"/>
</dbReference>
<evidence type="ECO:0000313" key="15">
    <source>
        <dbReference type="Proteomes" id="UP000294933"/>
    </source>
</evidence>
<dbReference type="InterPro" id="IPR035996">
    <property type="entry name" value="4pyrrol_Methylase_sf"/>
</dbReference>
<evidence type="ECO:0000256" key="7">
    <source>
        <dbReference type="ARBA" id="ARBA00023027"/>
    </source>
</evidence>
<dbReference type="GO" id="GO:0043115">
    <property type="term" value="F:precorrin-2 dehydrogenase activity"/>
    <property type="evidence" value="ECO:0007669"/>
    <property type="project" value="UniProtKB-EC"/>
</dbReference>
<evidence type="ECO:0000259" key="13">
    <source>
        <dbReference type="Pfam" id="PF14824"/>
    </source>
</evidence>
<dbReference type="InterPro" id="IPR028162">
    <property type="entry name" value="Met8_C"/>
</dbReference>
<dbReference type="NCBIfam" id="TIGR01469">
    <property type="entry name" value="cobA_cysG_Cterm"/>
    <property type="match status" value="1"/>
</dbReference>